<feature type="binding site" evidence="9">
    <location>
        <position position="94"/>
    </location>
    <ligand>
        <name>Zn(2+)</name>
        <dbReference type="ChEBI" id="CHEBI:29105"/>
        <note>catalytic</note>
    </ligand>
</feature>
<protein>
    <recommendedName>
        <fullName evidence="9">D-alanyl-D-alanine dipeptidase</fullName>
        <shortName evidence="9">D-Ala-D-Ala dipeptidase</shortName>
        <ecNumber evidence="9">3.4.13.22</ecNumber>
    </recommendedName>
</protein>
<dbReference type="CDD" id="cd14840">
    <property type="entry name" value="D-Ala-D-Ala_dipeptidase_Aad"/>
    <property type="match status" value="1"/>
</dbReference>
<gene>
    <name evidence="9" type="primary">ddpX</name>
    <name evidence="10" type="ORF">AUP43_12400</name>
</gene>
<organism evidence="10 11">
    <name type="scientific">Oceanibaculum pacificum</name>
    <dbReference type="NCBI Taxonomy" id="580166"/>
    <lineage>
        <taxon>Bacteria</taxon>
        <taxon>Pseudomonadati</taxon>
        <taxon>Pseudomonadota</taxon>
        <taxon>Alphaproteobacteria</taxon>
        <taxon>Rhodospirillales</taxon>
        <taxon>Oceanibaculaceae</taxon>
        <taxon>Oceanibaculum</taxon>
    </lineage>
</organism>
<dbReference type="GO" id="GO:0008237">
    <property type="term" value="F:metallopeptidase activity"/>
    <property type="evidence" value="ECO:0007669"/>
    <property type="project" value="UniProtKB-KW"/>
</dbReference>
<keyword evidence="4 9" id="KW-0378">Hydrolase</keyword>
<keyword evidence="11" id="KW-1185">Reference proteome</keyword>
<evidence type="ECO:0000256" key="6">
    <source>
        <dbReference type="ARBA" id="ARBA00022997"/>
    </source>
</evidence>
<feature type="site" description="Transition state stabilizer" evidence="9">
    <location>
        <position position="66"/>
    </location>
</feature>
<dbReference type="RefSeq" id="WP_067558526.1">
    <property type="nucleotide sequence ID" value="NZ_LPXN01000137.1"/>
</dbReference>
<keyword evidence="7 9" id="KW-0482">Metalloprotease</keyword>
<dbReference type="EMBL" id="LPXN01000137">
    <property type="protein sequence ID" value="KZD04210.1"/>
    <property type="molecule type" value="Genomic_DNA"/>
</dbReference>
<keyword evidence="3 9" id="KW-0479">Metal-binding</keyword>
<evidence type="ECO:0000256" key="1">
    <source>
        <dbReference type="ARBA" id="ARBA00001362"/>
    </source>
</evidence>
<evidence type="ECO:0000313" key="11">
    <source>
        <dbReference type="Proteomes" id="UP000076400"/>
    </source>
</evidence>
<evidence type="ECO:0000256" key="9">
    <source>
        <dbReference type="HAMAP-Rule" id="MF_01924"/>
    </source>
</evidence>
<comment type="catalytic activity">
    <reaction evidence="1 9">
        <text>D-alanyl-D-alanine + H2O = 2 D-alanine</text>
        <dbReference type="Rhea" id="RHEA:20661"/>
        <dbReference type="ChEBI" id="CHEBI:15377"/>
        <dbReference type="ChEBI" id="CHEBI:57416"/>
        <dbReference type="ChEBI" id="CHEBI:57822"/>
        <dbReference type="EC" id="3.4.13.22"/>
    </reaction>
</comment>
<comment type="caution">
    <text evidence="10">The sequence shown here is derived from an EMBL/GenBank/DDBJ whole genome shotgun (WGS) entry which is preliminary data.</text>
</comment>
<reference evidence="10 11" key="1">
    <citation type="submission" date="2015-12" db="EMBL/GenBank/DDBJ databases">
        <title>Genome sequence of Oceanibaculum pacificum MCCC 1A02656.</title>
        <authorList>
            <person name="Lu L."/>
            <person name="Lai Q."/>
            <person name="Shao Z."/>
            <person name="Qian P."/>
        </authorList>
    </citation>
    <scope>NUCLEOTIDE SEQUENCE [LARGE SCALE GENOMIC DNA]</scope>
    <source>
        <strain evidence="10 11">MCCC 1A02656</strain>
    </source>
</reference>
<sequence>MLVDVRQAVPAVDVALAYATPDNLTGRPIYRRDGCYLHADAIACLARAAELARPLGYRLKLLDAFRPVEAQWALWEAFPIPGFVSDPRTGSVPHCRGVAVDLTLVDGAGRALEMGTGFDDPSPRAWHGDTEISATAQRNRFVLLGIMSAAGWDFYSREWWHYQLFQPRRYPVLSDSVLSSGLMA</sequence>
<dbReference type="AlphaFoldDB" id="A0A154VSI7"/>
<evidence type="ECO:0000256" key="8">
    <source>
        <dbReference type="ARBA" id="ARBA00023316"/>
    </source>
</evidence>
<dbReference type="OrthoDB" id="9801430at2"/>
<evidence type="ECO:0000256" key="3">
    <source>
        <dbReference type="ARBA" id="ARBA00022723"/>
    </source>
</evidence>
<dbReference type="SUPFAM" id="SSF55166">
    <property type="entry name" value="Hedgehog/DD-peptidase"/>
    <property type="match status" value="1"/>
</dbReference>
<feature type="active site" description="Proton donor/acceptor" evidence="9">
    <location>
        <position position="158"/>
    </location>
</feature>
<evidence type="ECO:0000256" key="4">
    <source>
        <dbReference type="ARBA" id="ARBA00022801"/>
    </source>
</evidence>
<dbReference type="PANTHER" id="PTHR43126">
    <property type="entry name" value="D-ALANYL-D-ALANINE DIPEPTIDASE"/>
    <property type="match status" value="1"/>
</dbReference>
<dbReference type="InterPro" id="IPR009045">
    <property type="entry name" value="Zn_M74/Hedgehog-like"/>
</dbReference>
<dbReference type="GO" id="GO:0160237">
    <property type="term" value="F:D-Ala-D-Ala dipeptidase activity"/>
    <property type="evidence" value="ECO:0007669"/>
    <property type="project" value="UniProtKB-EC"/>
</dbReference>
<comment type="function">
    <text evidence="9">Catalyzes hydrolysis of the D-alanyl-D-alanine dipeptide.</text>
</comment>
<dbReference type="GO" id="GO:0071555">
    <property type="term" value="P:cell wall organization"/>
    <property type="evidence" value="ECO:0007669"/>
    <property type="project" value="UniProtKB-KW"/>
</dbReference>
<keyword evidence="8" id="KW-0961">Cell wall biogenesis/degradation</keyword>
<proteinExistence type="inferred from homology"/>
<name>A0A154VSI7_9PROT</name>
<evidence type="ECO:0000256" key="7">
    <source>
        <dbReference type="ARBA" id="ARBA00023049"/>
    </source>
</evidence>
<dbReference type="STRING" id="580166.AUP43_12400"/>
<dbReference type="GO" id="GO:0006508">
    <property type="term" value="P:proteolysis"/>
    <property type="evidence" value="ECO:0007669"/>
    <property type="project" value="UniProtKB-KW"/>
</dbReference>
<comment type="similarity">
    <text evidence="9">Belongs to the peptidase M15D family.</text>
</comment>
<dbReference type="HAMAP" id="MF_01924">
    <property type="entry name" value="A_A_dipeptidase"/>
    <property type="match status" value="1"/>
</dbReference>
<comment type="cofactor">
    <cofactor evidence="9">
        <name>Zn(2+)</name>
        <dbReference type="ChEBI" id="CHEBI:29105"/>
    </cofactor>
    <text evidence="9">Binds 1 zinc ion per subunit.</text>
</comment>
<dbReference type="Pfam" id="PF01427">
    <property type="entry name" value="Peptidase_M15"/>
    <property type="match status" value="1"/>
</dbReference>
<keyword evidence="6 9" id="KW-0224">Dipeptidase</keyword>
<feature type="binding site" evidence="9">
    <location>
        <position position="161"/>
    </location>
    <ligand>
        <name>Zn(2+)</name>
        <dbReference type="ChEBI" id="CHEBI:29105"/>
        <note>catalytic</note>
    </ligand>
</feature>
<dbReference type="EC" id="3.4.13.22" evidence="9"/>
<keyword evidence="5 9" id="KW-0862">Zinc</keyword>
<evidence type="ECO:0000256" key="5">
    <source>
        <dbReference type="ARBA" id="ARBA00022833"/>
    </source>
</evidence>
<dbReference type="Proteomes" id="UP000076400">
    <property type="component" value="Unassembled WGS sequence"/>
</dbReference>
<evidence type="ECO:0000313" key="10">
    <source>
        <dbReference type="EMBL" id="KZD04210.1"/>
    </source>
</evidence>
<dbReference type="NCBIfam" id="NF007557">
    <property type="entry name" value="PRK10178.1"/>
    <property type="match status" value="1"/>
</dbReference>
<dbReference type="Gene3D" id="3.30.1380.10">
    <property type="match status" value="1"/>
</dbReference>
<keyword evidence="2 9" id="KW-0645">Protease</keyword>
<feature type="binding site" evidence="9">
    <location>
        <position position="101"/>
    </location>
    <ligand>
        <name>Zn(2+)</name>
        <dbReference type="ChEBI" id="CHEBI:29105"/>
        <note>catalytic</note>
    </ligand>
</feature>
<evidence type="ECO:0000256" key="2">
    <source>
        <dbReference type="ARBA" id="ARBA00022670"/>
    </source>
</evidence>
<dbReference type="GO" id="GO:0008270">
    <property type="term" value="F:zinc ion binding"/>
    <property type="evidence" value="ECO:0007669"/>
    <property type="project" value="UniProtKB-UniRule"/>
</dbReference>
<accession>A0A154VSI7</accession>
<dbReference type="PANTHER" id="PTHR43126:SF1">
    <property type="entry name" value="D-ALANYL-D-ALANINE DIPEPTIDASE"/>
    <property type="match status" value="1"/>
</dbReference>
<dbReference type="InterPro" id="IPR000755">
    <property type="entry name" value="A_A_dipeptidase"/>
</dbReference>
<dbReference type="PIRSF" id="PIRSF026671">
    <property type="entry name" value="AA_dipeptidase"/>
    <property type="match status" value="1"/>
</dbReference>